<evidence type="ECO:0000256" key="7">
    <source>
        <dbReference type="SAM" id="MobiDB-lite"/>
    </source>
</evidence>
<dbReference type="GO" id="GO:0051028">
    <property type="term" value="P:mRNA transport"/>
    <property type="evidence" value="ECO:0007669"/>
    <property type="project" value="UniProtKB-KW"/>
</dbReference>
<dbReference type="Gene3D" id="3.30.1370.10">
    <property type="entry name" value="K Homology domain, type 1"/>
    <property type="match status" value="2"/>
</dbReference>
<dbReference type="GO" id="GO:0003723">
    <property type="term" value="F:RNA binding"/>
    <property type="evidence" value="ECO:0007669"/>
    <property type="project" value="UniProtKB-UniRule"/>
</dbReference>
<feature type="region of interest" description="Disordered" evidence="7">
    <location>
        <begin position="597"/>
        <end position="625"/>
    </location>
</feature>
<evidence type="ECO:0000256" key="1">
    <source>
        <dbReference type="ARBA" id="ARBA00009094"/>
    </source>
</evidence>
<evidence type="ECO:0000256" key="4">
    <source>
        <dbReference type="ARBA" id="ARBA00022816"/>
    </source>
</evidence>
<dbReference type="SMART" id="SM00322">
    <property type="entry name" value="KH"/>
    <property type="match status" value="4"/>
</dbReference>
<feature type="domain" description="RRM" evidence="8">
    <location>
        <begin position="60"/>
        <end position="131"/>
    </location>
</feature>
<keyword evidence="2" id="KW-0813">Transport</keyword>
<dbReference type="Proteomes" id="UP001152320">
    <property type="component" value="Chromosome 18"/>
</dbReference>
<dbReference type="Pfam" id="PF00076">
    <property type="entry name" value="RRM_1"/>
    <property type="match status" value="2"/>
</dbReference>
<evidence type="ECO:0000259" key="8">
    <source>
        <dbReference type="PROSITE" id="PS50102"/>
    </source>
</evidence>
<evidence type="ECO:0000256" key="5">
    <source>
        <dbReference type="ARBA" id="ARBA00022845"/>
    </source>
</evidence>
<dbReference type="EMBL" id="JAIZAY010000018">
    <property type="protein sequence ID" value="KAJ8025313.1"/>
    <property type="molecule type" value="Genomic_DNA"/>
</dbReference>
<keyword evidence="4" id="KW-0509">mRNA transport</keyword>
<protein>
    <submittedName>
        <fullName evidence="9">Insulin-like growth factor 2 mRNA-binding protein 3</fullName>
    </submittedName>
</protein>
<feature type="region of interest" description="Disordered" evidence="7">
    <location>
        <begin position="663"/>
        <end position="692"/>
    </location>
</feature>
<accession>A0A9Q0YMQ7</accession>
<evidence type="ECO:0000313" key="9">
    <source>
        <dbReference type="EMBL" id="KAJ8025313.1"/>
    </source>
</evidence>
<dbReference type="CDD" id="cd22400">
    <property type="entry name" value="KH-I_IGF2BP_rpt1"/>
    <property type="match status" value="1"/>
</dbReference>
<dbReference type="Gene3D" id="3.30.70.330">
    <property type="match status" value="2"/>
</dbReference>
<feature type="compositionally biased region" description="Gly residues" evidence="7">
    <location>
        <begin position="668"/>
        <end position="692"/>
    </location>
</feature>
<proteinExistence type="inferred from homology"/>
<dbReference type="PROSITE" id="PS50084">
    <property type="entry name" value="KH_TYPE_1"/>
    <property type="match status" value="4"/>
</dbReference>
<comment type="similarity">
    <text evidence="1">Belongs to the RRM IMP/VICKZ family.</text>
</comment>
<dbReference type="AlphaFoldDB" id="A0A9Q0YMQ7"/>
<evidence type="ECO:0000256" key="6">
    <source>
        <dbReference type="PROSITE-ProRule" id="PRU00176"/>
    </source>
</evidence>
<dbReference type="Pfam" id="PF00013">
    <property type="entry name" value="KH_1"/>
    <property type="match status" value="4"/>
</dbReference>
<dbReference type="InterPro" id="IPR004088">
    <property type="entry name" value="KH_dom_type_1"/>
</dbReference>
<dbReference type="SMART" id="SM00360">
    <property type="entry name" value="RRM"/>
    <property type="match status" value="2"/>
</dbReference>
<feature type="region of interest" description="Disordered" evidence="7">
    <location>
        <begin position="210"/>
        <end position="240"/>
    </location>
</feature>
<dbReference type="PANTHER" id="PTHR10288">
    <property type="entry name" value="KH DOMAIN CONTAINING RNA BINDING PROTEIN"/>
    <property type="match status" value="1"/>
</dbReference>
<evidence type="ECO:0000313" key="10">
    <source>
        <dbReference type="Proteomes" id="UP001152320"/>
    </source>
</evidence>
<name>A0A9Q0YMQ7_HOLLE</name>
<evidence type="ECO:0000256" key="2">
    <source>
        <dbReference type="ARBA" id="ARBA00022448"/>
    </source>
</evidence>
<dbReference type="CDD" id="cd12358">
    <property type="entry name" value="RRM1_VICKZ"/>
    <property type="match status" value="1"/>
</dbReference>
<dbReference type="Gene3D" id="3.30.310.210">
    <property type="match status" value="1"/>
</dbReference>
<feature type="compositionally biased region" description="Low complexity" evidence="7">
    <location>
        <begin position="212"/>
        <end position="225"/>
    </location>
</feature>
<dbReference type="SUPFAM" id="SSF54791">
    <property type="entry name" value="Eukaryotic type KH-domain (KH-domain type I)"/>
    <property type="match status" value="4"/>
</dbReference>
<keyword evidence="10" id="KW-1185">Reference proteome</keyword>
<feature type="domain" description="RRM" evidence="8">
    <location>
        <begin position="139"/>
        <end position="214"/>
    </location>
</feature>
<dbReference type="CDD" id="cd22402">
    <property type="entry name" value="KH-I_IGF2BP_rpt3"/>
    <property type="match status" value="1"/>
</dbReference>
<dbReference type="OrthoDB" id="752362at2759"/>
<dbReference type="PROSITE" id="PS50102">
    <property type="entry name" value="RRM"/>
    <property type="match status" value="2"/>
</dbReference>
<dbReference type="GO" id="GO:0006417">
    <property type="term" value="P:regulation of translation"/>
    <property type="evidence" value="ECO:0007669"/>
    <property type="project" value="UniProtKB-KW"/>
</dbReference>
<dbReference type="InterPro" id="IPR012677">
    <property type="entry name" value="Nucleotide-bd_a/b_plait_sf"/>
</dbReference>
<organism evidence="9 10">
    <name type="scientific">Holothuria leucospilota</name>
    <name type="common">Black long sea cucumber</name>
    <name type="synonym">Mertensiothuria leucospilota</name>
    <dbReference type="NCBI Taxonomy" id="206669"/>
    <lineage>
        <taxon>Eukaryota</taxon>
        <taxon>Metazoa</taxon>
        <taxon>Echinodermata</taxon>
        <taxon>Eleutherozoa</taxon>
        <taxon>Echinozoa</taxon>
        <taxon>Holothuroidea</taxon>
        <taxon>Aspidochirotacea</taxon>
        <taxon>Aspidochirotida</taxon>
        <taxon>Holothuriidae</taxon>
        <taxon>Holothuria</taxon>
    </lineage>
</organism>
<keyword evidence="3" id="KW-0677">Repeat</keyword>
<sequence>MVCVYDSPIHWFVHANISLTAETQTGFSGPLFPLCNLLSVFYPSSFLRRIFGRLYIIKMSKVYVGNLSSEVTEEELRNLFEQKGITTQEISLKDGFAFVDVENNDLVEQAIEKLNDYNLLGSVISVEPSVQKKRRPRSSTIIVHNIPPSVEVSVIETLLDSVGEVLSCTKGREGENGYSVQVRFNSPEEARKAIDELNKHELEGNTLRVKYRNQGNRNGRSQRQNYPGGNSQQGSLPPDFDFPVRLLVPSDVIGAIIGKGGETIRKITEETKARVDIHRKENPGSSEKAVTLNGRPSEINAAVKRFMEIMAEEAQKKDKSEEVPLKILVHNNLVGRLIGRGGKSLKQIMGASNSKVTVSPFHELTVYNPERTVCVYGSIEQCSKAEEQITSKLRKAYENFLQTVHPQQHNLFPGINHMALFSGQDYPSNVSPYHPPGYMNGGHMGVRLDRDEKQQGHLPGLYYPSPPGSFGGPPQFMQNPARDSSETVYLYIPKDAVGPIIGLSGENIRLSAKRANASIKISEADSENATERQVVIKGTPDAQWKAQFDIFDKIRKEHLFKDRELLRSEIRVPKSLVGRIIGRGGVRVRELQRITGASIDVPPSRSNEEEGAGDQGQKGRSSPEEEVLVTIEGHFYAVQAAQLRIRKLRQDVMERQAYQNYHRNMRGYRGGRGMRGGRRGQNGRGGSDGPMD</sequence>
<dbReference type="SUPFAM" id="SSF54928">
    <property type="entry name" value="RNA-binding domain, RBD"/>
    <property type="match status" value="1"/>
</dbReference>
<gene>
    <name evidence="9" type="ORF">HOLleu_35488</name>
</gene>
<dbReference type="InterPro" id="IPR036612">
    <property type="entry name" value="KH_dom_type_1_sf"/>
</dbReference>
<comment type="caution">
    <text evidence="9">The sequence shown here is derived from an EMBL/GenBank/DDBJ whole genome shotgun (WGS) entry which is preliminary data.</text>
</comment>
<keyword evidence="5" id="KW-0810">Translation regulation</keyword>
<dbReference type="InterPro" id="IPR000504">
    <property type="entry name" value="RRM_dom"/>
</dbReference>
<dbReference type="InterPro" id="IPR004087">
    <property type="entry name" value="KH_dom"/>
</dbReference>
<dbReference type="CDD" id="cd22403">
    <property type="entry name" value="KH-I_IGF2BP_rpt4"/>
    <property type="match status" value="1"/>
</dbReference>
<evidence type="ECO:0000256" key="3">
    <source>
        <dbReference type="ARBA" id="ARBA00022737"/>
    </source>
</evidence>
<reference evidence="9" key="1">
    <citation type="submission" date="2021-10" db="EMBL/GenBank/DDBJ databases">
        <title>Tropical sea cucumber genome reveals ecological adaptation and Cuvierian tubules defense mechanism.</title>
        <authorList>
            <person name="Chen T."/>
        </authorList>
    </citation>
    <scope>NUCLEOTIDE SEQUENCE</scope>
    <source>
        <strain evidence="9">Nanhai2018</strain>
        <tissue evidence="9">Muscle</tissue>
    </source>
</reference>
<keyword evidence="6" id="KW-0694">RNA-binding</keyword>
<dbReference type="InterPro" id="IPR035979">
    <property type="entry name" value="RBD_domain_sf"/>
</dbReference>